<dbReference type="Gene3D" id="6.10.140.2220">
    <property type="match status" value="1"/>
</dbReference>
<evidence type="ECO:0008006" key="3">
    <source>
        <dbReference type="Google" id="ProtNLM"/>
    </source>
</evidence>
<proteinExistence type="predicted"/>
<dbReference type="EMBL" id="ML769392">
    <property type="protein sequence ID" value="KAE9408264.1"/>
    <property type="molecule type" value="Genomic_DNA"/>
</dbReference>
<reference evidence="1" key="1">
    <citation type="journal article" date="2019" name="Environ. Microbiol.">
        <title>Fungal ecological strategies reflected in gene transcription - a case study of two litter decomposers.</title>
        <authorList>
            <person name="Barbi F."/>
            <person name="Kohler A."/>
            <person name="Barry K."/>
            <person name="Baskaran P."/>
            <person name="Daum C."/>
            <person name="Fauchery L."/>
            <person name="Ihrmark K."/>
            <person name="Kuo A."/>
            <person name="LaButti K."/>
            <person name="Lipzen A."/>
            <person name="Morin E."/>
            <person name="Grigoriev I.V."/>
            <person name="Henrissat B."/>
            <person name="Lindahl B."/>
            <person name="Martin F."/>
        </authorList>
    </citation>
    <scope>NUCLEOTIDE SEQUENCE</scope>
    <source>
        <strain evidence="1">JB14</strain>
    </source>
</reference>
<name>A0A6A4IHS0_9AGAR</name>
<protein>
    <recommendedName>
        <fullName evidence="3">MYND-type domain-containing protein</fullName>
    </recommendedName>
</protein>
<organism evidence="1 2">
    <name type="scientific">Gymnopus androsaceus JB14</name>
    <dbReference type="NCBI Taxonomy" id="1447944"/>
    <lineage>
        <taxon>Eukaryota</taxon>
        <taxon>Fungi</taxon>
        <taxon>Dikarya</taxon>
        <taxon>Basidiomycota</taxon>
        <taxon>Agaricomycotina</taxon>
        <taxon>Agaricomycetes</taxon>
        <taxon>Agaricomycetidae</taxon>
        <taxon>Agaricales</taxon>
        <taxon>Marasmiineae</taxon>
        <taxon>Omphalotaceae</taxon>
        <taxon>Gymnopus</taxon>
    </lineage>
</organism>
<evidence type="ECO:0000313" key="1">
    <source>
        <dbReference type="EMBL" id="KAE9408264.1"/>
    </source>
</evidence>
<dbReference type="AlphaFoldDB" id="A0A6A4IHS0"/>
<evidence type="ECO:0000313" key="2">
    <source>
        <dbReference type="Proteomes" id="UP000799118"/>
    </source>
</evidence>
<sequence>MATDHRTELVKRYNALPIQPLAPSGRVPNVWHFDLRYIPISPPSHMLFLLQKESHFVATEILPLGKKVFESGLSYFPETAKQAALEICLGLMNSFITGFHGNSPTPDKLAPWKLTTDDRTLAKAVEEQFKSLGVNPDRCKVEYLNLTRFAHQQFDDVYKGMKGILGISDFVKAALTTPSAIDFSTAAPADPNFFSPGSSFVGLSEDEENSDELKGANMIMAYYHEFMNNEPLPVNVNSSSRSSDQHASRLNQGFAQIKALLETTTLKEVRKEADAGDAQQAVDTALRLRFGYDCTPDRTLSRDYLIKAAFNATASSQTRSMAHSMLIPWYILNRAEVRARYLFAAAYHADESIRLASEGNPISSASPAALIFYRNSFEPMTRDLKVPELLYHFKWISKASQERQAFMKLQKEAAERKMMGKPNRYRCANVGCGIEADRGKMLSQCSGKCDRDKKPSYCSRACQKAPILPQDWKTHKPFCQPGAPCSVIDTSITTGGISQNGSIRVPVHHNDGTTSLLESSTLDPEMLKKMGEIMTEGRNIHDGSEGSTLRTELFET</sequence>
<gene>
    <name evidence="1" type="ORF">BT96DRAFT_970906</name>
</gene>
<accession>A0A6A4IHS0</accession>
<keyword evidence="2" id="KW-1185">Reference proteome</keyword>
<dbReference type="Proteomes" id="UP000799118">
    <property type="component" value="Unassembled WGS sequence"/>
</dbReference>
<dbReference type="OrthoDB" id="432970at2759"/>